<organism evidence="1 2">
    <name type="scientific">Companilactobacillus bobalius</name>
    <dbReference type="NCBI Taxonomy" id="2801451"/>
    <lineage>
        <taxon>Bacteria</taxon>
        <taxon>Bacillati</taxon>
        <taxon>Bacillota</taxon>
        <taxon>Bacilli</taxon>
        <taxon>Lactobacillales</taxon>
        <taxon>Lactobacillaceae</taxon>
        <taxon>Companilactobacillus</taxon>
    </lineage>
</organism>
<protein>
    <recommendedName>
        <fullName evidence="3">WYL domain-containing protein</fullName>
    </recommendedName>
</protein>
<dbReference type="EMBL" id="MYFM01000002">
    <property type="protein sequence ID" value="OVE98487.1"/>
    <property type="molecule type" value="Genomic_DNA"/>
</dbReference>
<sequence length="301" mass="34402">MTNSKDKNSQERVLTIMGRMMLGEKININNDAERYGVSRRTILRDLSTIKHTLIDKEVGNYQLQIKYNEKQNNYSIFDHGKLSCTEAIITLLPLLGSELKADSKLINRIQKNIISLVATDEKKAVGTLLASSYESNGSIKSNNKDVLKLIHQFIDAIINRKTVQFTYNGQTQILKGVPISIFSKEDHYYILTYVGSGLSKNVVYRIDQFQNIKVLNNEIKVPREKLEDRSQIGNKNYVSNSGEEIHYRFLYLGNPQDALNRLPDFHISGHKENGVIIEGNIIYAKDLVWVLDHGKQVKMEK</sequence>
<reference evidence="1 2" key="1">
    <citation type="submission" date="2017-03" db="EMBL/GenBank/DDBJ databases">
        <title>Genome sequence of Lactobacillus bobalius KACC 16343.</title>
        <authorList>
            <person name="Chun J."/>
        </authorList>
    </citation>
    <scope>NUCLEOTIDE SEQUENCE [LARGE SCALE GENOMIC DNA]</scope>
    <source>
        <strain evidence="1 2">KACC 16343</strain>
    </source>
</reference>
<dbReference type="AlphaFoldDB" id="A0A202FDG0"/>
<comment type="caution">
    <text evidence="1">The sequence shown here is derived from an EMBL/GenBank/DDBJ whole genome shotgun (WGS) entry which is preliminary data.</text>
</comment>
<name>A0A202FDG0_9LACO</name>
<proteinExistence type="predicted"/>
<dbReference type="RefSeq" id="WP_056954085.1">
    <property type="nucleotide sequence ID" value="NZ_LNUA01000077.1"/>
</dbReference>
<dbReference type="Proteomes" id="UP000196232">
    <property type="component" value="Unassembled WGS sequence"/>
</dbReference>
<gene>
    <name evidence="1" type="ORF">LKACC16343_00643</name>
</gene>
<dbReference type="PROSITE" id="PS52050">
    <property type="entry name" value="WYL"/>
    <property type="match status" value="1"/>
</dbReference>
<evidence type="ECO:0008006" key="3">
    <source>
        <dbReference type="Google" id="ProtNLM"/>
    </source>
</evidence>
<evidence type="ECO:0000313" key="2">
    <source>
        <dbReference type="Proteomes" id="UP000196232"/>
    </source>
</evidence>
<accession>A0A202FDG0</accession>
<evidence type="ECO:0000313" key="1">
    <source>
        <dbReference type="EMBL" id="OVE98487.1"/>
    </source>
</evidence>